<evidence type="ECO:0000313" key="2">
    <source>
        <dbReference type="EMBL" id="CAJ0586367.1"/>
    </source>
</evidence>
<feature type="compositionally biased region" description="Basic and acidic residues" evidence="1">
    <location>
        <begin position="1"/>
        <end position="15"/>
    </location>
</feature>
<organism evidence="2 3">
    <name type="scientific">Mesorhabditis spiculigera</name>
    <dbReference type="NCBI Taxonomy" id="96644"/>
    <lineage>
        <taxon>Eukaryota</taxon>
        <taxon>Metazoa</taxon>
        <taxon>Ecdysozoa</taxon>
        <taxon>Nematoda</taxon>
        <taxon>Chromadorea</taxon>
        <taxon>Rhabditida</taxon>
        <taxon>Rhabditina</taxon>
        <taxon>Rhabditomorpha</taxon>
        <taxon>Rhabditoidea</taxon>
        <taxon>Rhabditidae</taxon>
        <taxon>Mesorhabditinae</taxon>
        <taxon>Mesorhabditis</taxon>
    </lineage>
</organism>
<dbReference type="AlphaFoldDB" id="A0AA36DFP0"/>
<proteinExistence type="predicted"/>
<dbReference type="Proteomes" id="UP001177023">
    <property type="component" value="Unassembled WGS sequence"/>
</dbReference>
<protein>
    <submittedName>
        <fullName evidence="2">Uncharacterized protein</fullName>
    </submittedName>
</protein>
<feature type="compositionally biased region" description="Low complexity" evidence="1">
    <location>
        <begin position="132"/>
        <end position="141"/>
    </location>
</feature>
<feature type="non-terminal residue" evidence="2">
    <location>
        <position position="1"/>
    </location>
</feature>
<accession>A0AA36DFP0</accession>
<feature type="region of interest" description="Disordered" evidence="1">
    <location>
        <begin position="1"/>
        <end position="24"/>
    </location>
</feature>
<evidence type="ECO:0000256" key="1">
    <source>
        <dbReference type="SAM" id="MobiDB-lite"/>
    </source>
</evidence>
<keyword evidence="3" id="KW-1185">Reference proteome</keyword>
<sequence>MKRSPLEPRMDDEIPRTPPDTLNGIYEQHYVHDPFPFKERSHPSTSNGDLNPGYCQLINKPIVDAAGHREYGWSLDQKIPVSNSHPKAISPLDEAIPCQIGFRSACSTTSTTISSQNPNAYTQLKNYHAVVAPPGSGSASPQPVPRTSTPAQSPLLGTPPGFDAPPPPEALKKAKEEEEKKKEEARKADEAEQQNEEAGAVEQEEQEKEREADEAHESPAPIKKAPCVPPRRPSTEGRDVFRTLQFTKLPAPAPSSEKPERPATLDLAVTPGESGISTAGSSLPSSSHSLPLGQSRSTTVPVEF</sequence>
<name>A0AA36DFP0_9BILA</name>
<gene>
    <name evidence="2" type="ORF">MSPICULIGERA_LOCUS24373</name>
</gene>
<feature type="compositionally biased region" description="Basic and acidic residues" evidence="1">
    <location>
        <begin position="207"/>
        <end position="217"/>
    </location>
</feature>
<evidence type="ECO:0000313" key="3">
    <source>
        <dbReference type="Proteomes" id="UP001177023"/>
    </source>
</evidence>
<comment type="caution">
    <text evidence="2">The sequence shown here is derived from an EMBL/GenBank/DDBJ whole genome shotgun (WGS) entry which is preliminary data.</text>
</comment>
<feature type="compositionally biased region" description="Basic and acidic residues" evidence="1">
    <location>
        <begin position="170"/>
        <end position="190"/>
    </location>
</feature>
<dbReference type="EMBL" id="CATQJA010002708">
    <property type="protein sequence ID" value="CAJ0586367.1"/>
    <property type="molecule type" value="Genomic_DNA"/>
</dbReference>
<reference evidence="2" key="1">
    <citation type="submission" date="2023-06" db="EMBL/GenBank/DDBJ databases">
        <authorList>
            <person name="Delattre M."/>
        </authorList>
    </citation>
    <scope>NUCLEOTIDE SEQUENCE</scope>
    <source>
        <strain evidence="2">AF72</strain>
    </source>
</reference>
<feature type="compositionally biased region" description="Low complexity" evidence="1">
    <location>
        <begin position="274"/>
        <end position="297"/>
    </location>
</feature>
<feature type="region of interest" description="Disordered" evidence="1">
    <location>
        <begin position="132"/>
        <end position="304"/>
    </location>
</feature>